<dbReference type="PROSITE" id="PS50089">
    <property type="entry name" value="ZF_RING_2"/>
    <property type="match status" value="1"/>
</dbReference>
<dbReference type="EMBL" id="CACVBM020001662">
    <property type="protein sequence ID" value="CAA7056879.1"/>
    <property type="molecule type" value="Genomic_DNA"/>
</dbReference>
<keyword evidence="11" id="KW-1185">Reference proteome</keyword>
<organism evidence="10 11">
    <name type="scientific">Microthlaspi erraticum</name>
    <dbReference type="NCBI Taxonomy" id="1685480"/>
    <lineage>
        <taxon>Eukaryota</taxon>
        <taxon>Viridiplantae</taxon>
        <taxon>Streptophyta</taxon>
        <taxon>Embryophyta</taxon>
        <taxon>Tracheophyta</taxon>
        <taxon>Spermatophyta</taxon>
        <taxon>Magnoliopsida</taxon>
        <taxon>eudicotyledons</taxon>
        <taxon>Gunneridae</taxon>
        <taxon>Pentapetalae</taxon>
        <taxon>rosids</taxon>
        <taxon>malvids</taxon>
        <taxon>Brassicales</taxon>
        <taxon>Brassicaceae</taxon>
        <taxon>Coluteocarpeae</taxon>
        <taxon>Microthlaspi</taxon>
    </lineage>
</organism>
<keyword evidence="3" id="KW-0808">Transferase</keyword>
<feature type="domain" description="RING-type" evidence="9">
    <location>
        <begin position="139"/>
        <end position="180"/>
    </location>
</feature>
<protein>
    <recommendedName>
        <fullName evidence="2">RING-type E3 ubiquitin transferase</fullName>
        <ecNumber evidence="2">2.3.2.27</ecNumber>
    </recommendedName>
</protein>
<evidence type="ECO:0000256" key="1">
    <source>
        <dbReference type="ARBA" id="ARBA00000900"/>
    </source>
</evidence>
<name>A0A6D2LAF2_9BRAS</name>
<proteinExistence type="predicted"/>
<dbReference type="SUPFAM" id="SSF57850">
    <property type="entry name" value="RING/U-box"/>
    <property type="match status" value="1"/>
</dbReference>
<evidence type="ECO:0000259" key="9">
    <source>
        <dbReference type="PROSITE" id="PS50089"/>
    </source>
</evidence>
<keyword evidence="5 8" id="KW-0863">Zinc-finger</keyword>
<dbReference type="PANTHER" id="PTHR22937:SF192">
    <property type="entry name" value="RING-TYPE E3 UBIQUITIN TRANSFERASE"/>
    <property type="match status" value="1"/>
</dbReference>
<dbReference type="AlphaFoldDB" id="A0A6D2LAF2"/>
<dbReference type="Pfam" id="PF13639">
    <property type="entry name" value="zf-RING_2"/>
    <property type="match status" value="1"/>
</dbReference>
<evidence type="ECO:0000313" key="11">
    <source>
        <dbReference type="Proteomes" id="UP000467841"/>
    </source>
</evidence>
<dbReference type="InterPro" id="IPR045191">
    <property type="entry name" value="MBR1/2-like"/>
</dbReference>
<sequence length="184" mass="20635">MDENGDNIPRPESPFSFQQLLCGDDWQRWDNFPTVDADANSSDATVESDGPSPFLLTIAEMEEMVEQWIQSLAHDEQFVTSSQDEVLEMSFDVDTLTYEELLELGEHIGDVSTGLSVETIDETLSRRKYEGVGGQAEKCMICLDELKDNEEASKLGCGHDFHFGCIKEWLVVKNMCPLCKQGAI</sequence>
<dbReference type="GO" id="GO:0061630">
    <property type="term" value="F:ubiquitin protein ligase activity"/>
    <property type="evidence" value="ECO:0007669"/>
    <property type="project" value="UniProtKB-EC"/>
</dbReference>
<evidence type="ECO:0000256" key="5">
    <source>
        <dbReference type="ARBA" id="ARBA00022771"/>
    </source>
</evidence>
<dbReference type="OrthoDB" id="8062037at2759"/>
<dbReference type="Gene3D" id="3.30.40.10">
    <property type="entry name" value="Zinc/RING finger domain, C3HC4 (zinc finger)"/>
    <property type="match status" value="1"/>
</dbReference>
<dbReference type="GO" id="GO:0008270">
    <property type="term" value="F:zinc ion binding"/>
    <property type="evidence" value="ECO:0007669"/>
    <property type="project" value="UniProtKB-KW"/>
</dbReference>
<dbReference type="InterPro" id="IPR013083">
    <property type="entry name" value="Znf_RING/FYVE/PHD"/>
</dbReference>
<evidence type="ECO:0000256" key="7">
    <source>
        <dbReference type="ARBA" id="ARBA00022833"/>
    </source>
</evidence>
<evidence type="ECO:0000256" key="4">
    <source>
        <dbReference type="ARBA" id="ARBA00022723"/>
    </source>
</evidence>
<dbReference type="InterPro" id="IPR001841">
    <property type="entry name" value="Znf_RING"/>
</dbReference>
<dbReference type="PANTHER" id="PTHR22937">
    <property type="entry name" value="E3 UBIQUITIN-PROTEIN LIGASE RNF165"/>
    <property type="match status" value="1"/>
</dbReference>
<dbReference type="SMART" id="SM00184">
    <property type="entry name" value="RING"/>
    <property type="match status" value="1"/>
</dbReference>
<reference evidence="10" key="1">
    <citation type="submission" date="2020-01" db="EMBL/GenBank/DDBJ databases">
        <authorList>
            <person name="Mishra B."/>
        </authorList>
    </citation>
    <scope>NUCLEOTIDE SEQUENCE [LARGE SCALE GENOMIC DNA]</scope>
</reference>
<evidence type="ECO:0000256" key="8">
    <source>
        <dbReference type="PROSITE-ProRule" id="PRU00175"/>
    </source>
</evidence>
<evidence type="ECO:0000256" key="3">
    <source>
        <dbReference type="ARBA" id="ARBA00022679"/>
    </source>
</evidence>
<dbReference type="CDD" id="cd16469">
    <property type="entry name" value="RING-H2_RNF24-like"/>
    <property type="match status" value="1"/>
</dbReference>
<gene>
    <name evidence="10" type="ORF">MERR_LOCUS44115</name>
</gene>
<accession>A0A6D2LAF2</accession>
<comment type="caution">
    <text evidence="10">The sequence shown here is derived from an EMBL/GenBank/DDBJ whole genome shotgun (WGS) entry which is preliminary data.</text>
</comment>
<evidence type="ECO:0000256" key="2">
    <source>
        <dbReference type="ARBA" id="ARBA00012483"/>
    </source>
</evidence>
<evidence type="ECO:0000256" key="6">
    <source>
        <dbReference type="ARBA" id="ARBA00022786"/>
    </source>
</evidence>
<dbReference type="Proteomes" id="UP000467841">
    <property type="component" value="Unassembled WGS sequence"/>
</dbReference>
<comment type="catalytic activity">
    <reaction evidence="1">
        <text>S-ubiquitinyl-[E2 ubiquitin-conjugating enzyme]-L-cysteine + [acceptor protein]-L-lysine = [E2 ubiquitin-conjugating enzyme]-L-cysteine + N(6)-ubiquitinyl-[acceptor protein]-L-lysine.</text>
        <dbReference type="EC" id="2.3.2.27"/>
    </reaction>
</comment>
<keyword evidence="6" id="KW-0833">Ubl conjugation pathway</keyword>
<evidence type="ECO:0000313" key="10">
    <source>
        <dbReference type="EMBL" id="CAA7056879.1"/>
    </source>
</evidence>
<keyword evidence="4" id="KW-0479">Metal-binding</keyword>
<keyword evidence="7" id="KW-0862">Zinc</keyword>
<dbReference type="EC" id="2.3.2.27" evidence="2"/>